<keyword evidence="7" id="KW-0686">Riboflavin biosynthesis</keyword>
<dbReference type="EMBL" id="MFNE01000026">
    <property type="protein sequence ID" value="OGG95186.1"/>
    <property type="molecule type" value="Genomic_DNA"/>
</dbReference>
<protein>
    <recommendedName>
        <fullName evidence="6 10">Riboflavin synthase</fullName>
        <ecNumber evidence="5 10">2.5.1.9</ecNumber>
    </recommendedName>
</protein>
<gene>
    <name evidence="13" type="ORF">A2527_08420</name>
</gene>
<evidence type="ECO:0000259" key="12">
    <source>
        <dbReference type="PROSITE" id="PS51177"/>
    </source>
</evidence>
<keyword evidence="8" id="KW-0808">Transferase</keyword>
<feature type="domain" description="Lumazine-binding" evidence="12">
    <location>
        <begin position="98"/>
        <end position="194"/>
    </location>
</feature>
<accession>A0A1F6GAP7</accession>
<dbReference type="FunFam" id="2.40.30.20:FF:000004">
    <property type="entry name" value="Riboflavin synthase, alpha subunit"/>
    <property type="match status" value="1"/>
</dbReference>
<evidence type="ECO:0000256" key="4">
    <source>
        <dbReference type="ARBA" id="ARBA00011233"/>
    </source>
</evidence>
<feature type="domain" description="Lumazine-binding" evidence="12">
    <location>
        <begin position="1"/>
        <end position="97"/>
    </location>
</feature>
<dbReference type="GO" id="GO:0004746">
    <property type="term" value="F:riboflavin synthase activity"/>
    <property type="evidence" value="ECO:0007669"/>
    <property type="project" value="UniProtKB-UniRule"/>
</dbReference>
<evidence type="ECO:0000256" key="1">
    <source>
        <dbReference type="ARBA" id="ARBA00000968"/>
    </source>
</evidence>
<evidence type="ECO:0000256" key="3">
    <source>
        <dbReference type="ARBA" id="ARBA00004887"/>
    </source>
</evidence>
<sequence>MFTGLIETVGKLSGIKVIGPAQRELTVATHHLQDDLKLGDSVAIDGVCLTVTRFDSSSVAFELSEETLKKTLFGQKKLGSKLNLERALRLGDRLGGHLVQGHVDGQAKLIKVEKSGEFYRLSFSYPPEVARYLIDKGSVALNGISLTLASLASDQFIVAIIPHTYEQTNLPDLGTGDPVHLETDLIGRYVERLLGFKENQNHPSQLTEGFLRSHGF</sequence>
<dbReference type="InterPro" id="IPR001783">
    <property type="entry name" value="Lumazine-bd"/>
</dbReference>
<dbReference type="NCBIfam" id="TIGR00187">
    <property type="entry name" value="ribE"/>
    <property type="match status" value="1"/>
</dbReference>
<evidence type="ECO:0000256" key="6">
    <source>
        <dbReference type="ARBA" id="ARBA00013950"/>
    </source>
</evidence>
<reference evidence="13 14" key="1">
    <citation type="journal article" date="2016" name="Nat. Commun.">
        <title>Thousands of microbial genomes shed light on interconnected biogeochemical processes in an aquifer system.</title>
        <authorList>
            <person name="Anantharaman K."/>
            <person name="Brown C.T."/>
            <person name="Hug L.A."/>
            <person name="Sharon I."/>
            <person name="Castelle C.J."/>
            <person name="Probst A.J."/>
            <person name="Thomas B.C."/>
            <person name="Singh A."/>
            <person name="Wilkins M.J."/>
            <person name="Karaoz U."/>
            <person name="Brodie E.L."/>
            <person name="Williams K.H."/>
            <person name="Hubbard S.S."/>
            <person name="Banfield J.F."/>
        </authorList>
    </citation>
    <scope>NUCLEOTIDE SEQUENCE [LARGE SCALE GENOMIC DNA]</scope>
</reference>
<evidence type="ECO:0000256" key="8">
    <source>
        <dbReference type="ARBA" id="ARBA00022679"/>
    </source>
</evidence>
<dbReference type="Pfam" id="PF00677">
    <property type="entry name" value="Lum_binding"/>
    <property type="match status" value="2"/>
</dbReference>
<comment type="function">
    <text evidence="2">Catalyzes the dismutation of two molecules of 6,7-dimethyl-8-ribityllumazine, resulting in the formation of riboflavin and 5-amino-6-(D-ribitylamino)uracil.</text>
</comment>
<dbReference type="PANTHER" id="PTHR21098:SF12">
    <property type="entry name" value="RIBOFLAVIN SYNTHASE"/>
    <property type="match status" value="1"/>
</dbReference>
<dbReference type="PROSITE" id="PS51177">
    <property type="entry name" value="LUMAZINE_BIND"/>
    <property type="match status" value="2"/>
</dbReference>
<dbReference type="AlphaFoldDB" id="A0A1F6GAP7"/>
<feature type="repeat" description="Lumazine-binding" evidence="11">
    <location>
        <begin position="98"/>
        <end position="194"/>
    </location>
</feature>
<dbReference type="Proteomes" id="UP000178449">
    <property type="component" value="Unassembled WGS sequence"/>
</dbReference>
<organism evidence="13 14">
    <name type="scientific">Candidatus Lambdaproteobacteria bacterium RIFOXYD2_FULL_50_16</name>
    <dbReference type="NCBI Taxonomy" id="1817772"/>
    <lineage>
        <taxon>Bacteria</taxon>
        <taxon>Pseudomonadati</taxon>
        <taxon>Pseudomonadota</taxon>
        <taxon>Candidatus Lambdaproteobacteria</taxon>
    </lineage>
</organism>
<dbReference type="PIRSF" id="PIRSF000498">
    <property type="entry name" value="Riboflavin_syn_A"/>
    <property type="match status" value="1"/>
</dbReference>
<dbReference type="FunFam" id="2.40.30.20:FF:000003">
    <property type="entry name" value="Riboflavin synthase, alpha subunit"/>
    <property type="match status" value="1"/>
</dbReference>
<dbReference type="InterPro" id="IPR026017">
    <property type="entry name" value="Lumazine-bd_dom"/>
</dbReference>
<dbReference type="InterPro" id="IPR017938">
    <property type="entry name" value="Riboflavin_synthase-like_b-brl"/>
</dbReference>
<comment type="subunit">
    <text evidence="4">Homotrimer.</text>
</comment>
<name>A0A1F6GAP7_9PROT</name>
<dbReference type="GO" id="GO:0009231">
    <property type="term" value="P:riboflavin biosynthetic process"/>
    <property type="evidence" value="ECO:0007669"/>
    <property type="project" value="UniProtKB-KW"/>
</dbReference>
<comment type="caution">
    <text evidence="13">The sequence shown here is derived from an EMBL/GenBank/DDBJ whole genome shotgun (WGS) entry which is preliminary data.</text>
</comment>
<dbReference type="CDD" id="cd00402">
    <property type="entry name" value="Riboflavin_synthase_like"/>
    <property type="match status" value="1"/>
</dbReference>
<dbReference type="EC" id="2.5.1.9" evidence="5 10"/>
<dbReference type="InterPro" id="IPR023366">
    <property type="entry name" value="ATP_synth_asu-like_sf"/>
</dbReference>
<keyword evidence="9" id="KW-0677">Repeat</keyword>
<proteinExistence type="predicted"/>
<dbReference type="Gene3D" id="2.40.30.20">
    <property type="match status" value="2"/>
</dbReference>
<dbReference type="PANTHER" id="PTHR21098">
    <property type="entry name" value="RIBOFLAVIN SYNTHASE ALPHA CHAIN"/>
    <property type="match status" value="1"/>
</dbReference>
<dbReference type="STRING" id="1817772.A2527_08420"/>
<comment type="pathway">
    <text evidence="3">Cofactor biosynthesis; riboflavin biosynthesis; riboflavin from 2-hydroxy-3-oxobutyl phosphate and 5-amino-6-(D-ribitylamino)uracil: step 2/2.</text>
</comment>
<evidence type="ECO:0000256" key="2">
    <source>
        <dbReference type="ARBA" id="ARBA00002803"/>
    </source>
</evidence>
<evidence type="ECO:0000313" key="14">
    <source>
        <dbReference type="Proteomes" id="UP000178449"/>
    </source>
</evidence>
<evidence type="ECO:0000256" key="7">
    <source>
        <dbReference type="ARBA" id="ARBA00022619"/>
    </source>
</evidence>
<dbReference type="SUPFAM" id="SSF63380">
    <property type="entry name" value="Riboflavin synthase domain-like"/>
    <property type="match status" value="2"/>
</dbReference>
<feature type="repeat" description="Lumazine-binding" evidence="11">
    <location>
        <begin position="1"/>
        <end position="97"/>
    </location>
</feature>
<evidence type="ECO:0000256" key="11">
    <source>
        <dbReference type="PROSITE-ProRule" id="PRU00524"/>
    </source>
</evidence>
<dbReference type="NCBIfam" id="NF009566">
    <property type="entry name" value="PRK13020.1"/>
    <property type="match status" value="1"/>
</dbReference>
<dbReference type="NCBIfam" id="NF006767">
    <property type="entry name" value="PRK09289.1"/>
    <property type="match status" value="1"/>
</dbReference>
<evidence type="ECO:0000256" key="5">
    <source>
        <dbReference type="ARBA" id="ARBA00012827"/>
    </source>
</evidence>
<evidence type="ECO:0000313" key="13">
    <source>
        <dbReference type="EMBL" id="OGG95186.1"/>
    </source>
</evidence>
<comment type="catalytic activity">
    <reaction evidence="1">
        <text>2 6,7-dimethyl-8-(1-D-ribityl)lumazine + H(+) = 5-amino-6-(D-ribitylamino)uracil + riboflavin</text>
        <dbReference type="Rhea" id="RHEA:20772"/>
        <dbReference type="ChEBI" id="CHEBI:15378"/>
        <dbReference type="ChEBI" id="CHEBI:15934"/>
        <dbReference type="ChEBI" id="CHEBI:57986"/>
        <dbReference type="ChEBI" id="CHEBI:58201"/>
        <dbReference type="EC" id="2.5.1.9"/>
    </reaction>
</comment>
<evidence type="ECO:0000256" key="10">
    <source>
        <dbReference type="NCBIfam" id="TIGR00187"/>
    </source>
</evidence>
<evidence type="ECO:0000256" key="9">
    <source>
        <dbReference type="ARBA" id="ARBA00022737"/>
    </source>
</evidence>